<dbReference type="SUPFAM" id="SSF103473">
    <property type="entry name" value="MFS general substrate transporter"/>
    <property type="match status" value="1"/>
</dbReference>
<evidence type="ECO:0000313" key="9">
    <source>
        <dbReference type="EMBL" id="GFD58878.1"/>
    </source>
</evidence>
<proteinExistence type="inferred from homology"/>
<feature type="non-terminal residue" evidence="9">
    <location>
        <position position="84"/>
    </location>
</feature>
<evidence type="ECO:0000256" key="4">
    <source>
        <dbReference type="ARBA" id="ARBA00022989"/>
    </source>
</evidence>
<dbReference type="PANTHER" id="PTHR48022">
    <property type="entry name" value="PLASTIDIC GLUCOSE TRANSPORTER 4"/>
    <property type="match status" value="1"/>
</dbReference>
<feature type="non-terminal residue" evidence="9">
    <location>
        <position position="1"/>
    </location>
</feature>
<evidence type="ECO:0000259" key="8">
    <source>
        <dbReference type="PROSITE" id="PS50850"/>
    </source>
</evidence>
<dbReference type="GO" id="GO:0005351">
    <property type="term" value="F:carbohydrate:proton symporter activity"/>
    <property type="evidence" value="ECO:0007669"/>
    <property type="project" value="TreeGrafter"/>
</dbReference>
<reference evidence="9" key="1">
    <citation type="journal article" date="2019" name="Sci. Rep.">
        <title>Draft genome of Tanacetum cinerariifolium, the natural source of mosquito coil.</title>
        <authorList>
            <person name="Yamashiro T."/>
            <person name="Shiraishi A."/>
            <person name="Satake H."/>
            <person name="Nakayama K."/>
        </authorList>
    </citation>
    <scope>NUCLEOTIDE SEQUENCE</scope>
</reference>
<dbReference type="InterPro" id="IPR005828">
    <property type="entry name" value="MFS_sugar_transport-like"/>
</dbReference>
<accession>A0A699XLE8</accession>
<dbReference type="Gene3D" id="1.20.1250.20">
    <property type="entry name" value="MFS general substrate transporter like domains"/>
    <property type="match status" value="1"/>
</dbReference>
<dbReference type="PANTHER" id="PTHR48022:SF68">
    <property type="entry name" value="MAJOR FACILITATOR SUPERFAMILY (MFS) PROFILE DOMAIN-CONTAINING PROTEIN-RELATED"/>
    <property type="match status" value="1"/>
</dbReference>
<evidence type="ECO:0000256" key="3">
    <source>
        <dbReference type="ARBA" id="ARBA00022692"/>
    </source>
</evidence>
<dbReference type="EMBL" id="BKCJ011858674">
    <property type="protein sequence ID" value="GFD58878.1"/>
    <property type="molecule type" value="Genomic_DNA"/>
</dbReference>
<evidence type="ECO:0000256" key="6">
    <source>
        <dbReference type="ARBA" id="ARBA00044504"/>
    </source>
</evidence>
<evidence type="ECO:0000256" key="7">
    <source>
        <dbReference type="SAM" id="Phobius"/>
    </source>
</evidence>
<evidence type="ECO:0000256" key="5">
    <source>
        <dbReference type="ARBA" id="ARBA00023136"/>
    </source>
</evidence>
<sequence length="84" mass="9294">SSASWRVATAFQIVPAMLAFIMILFLPESPRWLILTGREEGALTVLSALSDTTPEDEEVRQEFLQIKDAILEMARGGFSSAFSM</sequence>
<comment type="similarity">
    <text evidence="2">Belongs to the major facilitator superfamily. Sugar transporter (TC 2.A.1.1) family.</text>
</comment>
<keyword evidence="3 7" id="KW-0812">Transmembrane</keyword>
<keyword evidence="4 7" id="KW-1133">Transmembrane helix</keyword>
<comment type="subcellular location">
    <subcellularLocation>
        <location evidence="1">Membrane</location>
        <topology evidence="1">Multi-pass membrane protein</topology>
    </subcellularLocation>
</comment>
<evidence type="ECO:0000256" key="2">
    <source>
        <dbReference type="ARBA" id="ARBA00010992"/>
    </source>
</evidence>
<dbReference type="Pfam" id="PF00083">
    <property type="entry name" value="Sugar_tr"/>
    <property type="match status" value="1"/>
</dbReference>
<dbReference type="AlphaFoldDB" id="A0A699XLE8"/>
<comment type="caution">
    <text evidence="9">The sequence shown here is derived from an EMBL/GenBank/DDBJ whole genome shotgun (WGS) entry which is preliminary data.</text>
</comment>
<dbReference type="InterPro" id="IPR020846">
    <property type="entry name" value="MFS_dom"/>
</dbReference>
<evidence type="ECO:0000256" key="1">
    <source>
        <dbReference type="ARBA" id="ARBA00004141"/>
    </source>
</evidence>
<gene>
    <name evidence="9" type="ORF">Tci_930847</name>
</gene>
<dbReference type="PROSITE" id="PS50850">
    <property type="entry name" value="MFS"/>
    <property type="match status" value="1"/>
</dbReference>
<keyword evidence="5 7" id="KW-0472">Membrane</keyword>
<comment type="similarity">
    <text evidence="6">Belongs to the major facilitator superfamily. Phosphate:H(+) symporter (TC 2.A.1.9) family.</text>
</comment>
<dbReference type="InterPro" id="IPR050360">
    <property type="entry name" value="MFS_Sugar_Transporters"/>
</dbReference>
<organism evidence="9">
    <name type="scientific">Tanacetum cinerariifolium</name>
    <name type="common">Dalmatian daisy</name>
    <name type="synonym">Chrysanthemum cinerariifolium</name>
    <dbReference type="NCBI Taxonomy" id="118510"/>
    <lineage>
        <taxon>Eukaryota</taxon>
        <taxon>Viridiplantae</taxon>
        <taxon>Streptophyta</taxon>
        <taxon>Embryophyta</taxon>
        <taxon>Tracheophyta</taxon>
        <taxon>Spermatophyta</taxon>
        <taxon>Magnoliopsida</taxon>
        <taxon>eudicotyledons</taxon>
        <taxon>Gunneridae</taxon>
        <taxon>Pentapetalae</taxon>
        <taxon>asterids</taxon>
        <taxon>campanulids</taxon>
        <taxon>Asterales</taxon>
        <taxon>Asteraceae</taxon>
        <taxon>Asteroideae</taxon>
        <taxon>Anthemideae</taxon>
        <taxon>Anthemidinae</taxon>
        <taxon>Tanacetum</taxon>
    </lineage>
</organism>
<feature type="transmembrane region" description="Helical" evidence="7">
    <location>
        <begin position="6"/>
        <end position="26"/>
    </location>
</feature>
<dbReference type="GO" id="GO:0016020">
    <property type="term" value="C:membrane"/>
    <property type="evidence" value="ECO:0007669"/>
    <property type="project" value="UniProtKB-SubCell"/>
</dbReference>
<dbReference type="InterPro" id="IPR036259">
    <property type="entry name" value="MFS_trans_sf"/>
</dbReference>
<feature type="domain" description="Major facilitator superfamily (MFS) profile" evidence="8">
    <location>
        <begin position="1"/>
        <end position="84"/>
    </location>
</feature>
<protein>
    <recommendedName>
        <fullName evidence="8">Major facilitator superfamily (MFS) profile domain-containing protein</fullName>
    </recommendedName>
</protein>
<name>A0A699XLE8_TANCI</name>